<dbReference type="InterPro" id="IPR036322">
    <property type="entry name" value="WD40_repeat_dom_sf"/>
</dbReference>
<gene>
    <name evidence="4" type="ORF">RHOBADRAFT_52937</name>
</gene>
<dbReference type="AlphaFoldDB" id="A0A194S5R5"/>
<dbReference type="RefSeq" id="XP_018271976.1">
    <property type="nucleotide sequence ID" value="XM_018416585.1"/>
</dbReference>
<feature type="region of interest" description="Disordered" evidence="3">
    <location>
        <begin position="105"/>
        <end position="161"/>
    </location>
</feature>
<dbReference type="STRING" id="578459.A0A194S5R5"/>
<dbReference type="Proteomes" id="UP000053890">
    <property type="component" value="Unassembled WGS sequence"/>
</dbReference>
<keyword evidence="2" id="KW-0677">Repeat</keyword>
<protein>
    <submittedName>
        <fullName evidence="4">Uncharacterized protein</fullName>
    </submittedName>
</protein>
<keyword evidence="5" id="KW-1185">Reference proteome</keyword>
<dbReference type="EMBL" id="KQ474077">
    <property type="protein sequence ID" value="KPV75927.1"/>
    <property type="molecule type" value="Genomic_DNA"/>
</dbReference>
<keyword evidence="1" id="KW-0853">WD repeat</keyword>
<dbReference type="OrthoDB" id="3367at2759"/>
<feature type="region of interest" description="Disordered" evidence="3">
    <location>
        <begin position="565"/>
        <end position="607"/>
    </location>
</feature>
<dbReference type="InterPro" id="IPR001680">
    <property type="entry name" value="WD40_rpt"/>
</dbReference>
<dbReference type="InterPro" id="IPR015943">
    <property type="entry name" value="WD40/YVTN_repeat-like_dom_sf"/>
</dbReference>
<dbReference type="PANTHER" id="PTHR14107">
    <property type="entry name" value="WD REPEAT PROTEIN"/>
    <property type="match status" value="1"/>
</dbReference>
<feature type="compositionally biased region" description="Basic residues" evidence="3">
    <location>
        <begin position="565"/>
        <end position="577"/>
    </location>
</feature>
<dbReference type="GO" id="GO:0005634">
    <property type="term" value="C:nucleus"/>
    <property type="evidence" value="ECO:0007669"/>
    <property type="project" value="TreeGrafter"/>
</dbReference>
<sequence>MDSNLPPFSFFTAPEGVYTLVSSLNVPAPGAPNAPASFPSTGGPAPPASAGLGGPAAPAPEQPAAPPPNPARLAVVAVQLPTKDAGAGGGAGGAGGISGLGLSIGRGKGRDDGPGATAIPGAGGDGAGYGEGGGNGGGAGAGGPNGQGGAPSSPVPKRKPLTSSFSMLGGLALAAEGAATSRPARALKGSSSSFVRSWEGLPLSQVQLRGIADANAGRDTVFGFQTVGKALVMSEIAKGKDALAKILFASIPTCIDANQHTASAAQIDVLVGFATGDIIWLDPLTARYSRYNKSGCITSSPVTSIRWLPPSPPTSPSSPSLDGGLPSHRSNLFVTSHADGSIVLWDKDKEDWNGFVAQPFPARPGSAVNSPTLGGGGNGVGDSSRENEWPLAGAGAAAGRPAKSAAGQEDMVVSRPPATDRKGQSTVKHNPVAHWRLSSKAITAFAFSPDLTLCAAVGDDGCLRIIDAVEEKLLDVFSSYFGALNCVAWSPDGRFVVTGGQDDLCTVYAPLEQHVVAHCQGHASWVTGVAWDAWRSEDRTLRFASVGEDCKLVLWDLSSASLTRPKAHAHPHARRHSTSSQTSLHRRSMSESGPQAPLYPSERVGPAFHPAPRRDDVSLLQPIMVKALSADLFSDVAILPEYLVLGTRNGHVLQFDRPPTGALEGLNSEFAASVVRIDARAR</sequence>
<evidence type="ECO:0000256" key="3">
    <source>
        <dbReference type="SAM" id="MobiDB-lite"/>
    </source>
</evidence>
<dbReference type="SUPFAM" id="SSF50978">
    <property type="entry name" value="WD40 repeat-like"/>
    <property type="match status" value="1"/>
</dbReference>
<feature type="region of interest" description="Disordered" evidence="3">
    <location>
        <begin position="302"/>
        <end position="324"/>
    </location>
</feature>
<feature type="compositionally biased region" description="Low complexity" evidence="3">
    <location>
        <begin position="392"/>
        <end position="407"/>
    </location>
</feature>
<name>A0A194S5R5_RHOGW</name>
<dbReference type="InterPro" id="IPR051362">
    <property type="entry name" value="WD_repeat_creC_regulators"/>
</dbReference>
<evidence type="ECO:0000313" key="5">
    <source>
        <dbReference type="Proteomes" id="UP000053890"/>
    </source>
</evidence>
<feature type="region of interest" description="Disordered" evidence="3">
    <location>
        <begin position="23"/>
        <end position="69"/>
    </location>
</feature>
<evidence type="ECO:0000256" key="2">
    <source>
        <dbReference type="ARBA" id="ARBA00022737"/>
    </source>
</evidence>
<evidence type="ECO:0000256" key="1">
    <source>
        <dbReference type="ARBA" id="ARBA00022574"/>
    </source>
</evidence>
<evidence type="ECO:0000313" key="4">
    <source>
        <dbReference type="EMBL" id="KPV75927.1"/>
    </source>
</evidence>
<reference evidence="4 5" key="1">
    <citation type="journal article" date="2015" name="Front. Microbiol.">
        <title>Genome sequence of the plant growth promoting endophytic yeast Rhodotorula graminis WP1.</title>
        <authorList>
            <person name="Firrincieli A."/>
            <person name="Otillar R."/>
            <person name="Salamov A."/>
            <person name="Schmutz J."/>
            <person name="Khan Z."/>
            <person name="Redman R.S."/>
            <person name="Fleck N.D."/>
            <person name="Lindquist E."/>
            <person name="Grigoriev I.V."/>
            <person name="Doty S.L."/>
        </authorList>
    </citation>
    <scope>NUCLEOTIDE SEQUENCE [LARGE SCALE GENOMIC DNA]</scope>
    <source>
        <strain evidence="4 5">WP1</strain>
    </source>
</reference>
<dbReference type="SMART" id="SM00320">
    <property type="entry name" value="WD40"/>
    <property type="match status" value="4"/>
</dbReference>
<dbReference type="GeneID" id="28977033"/>
<feature type="compositionally biased region" description="Pro residues" evidence="3">
    <location>
        <begin position="57"/>
        <end position="69"/>
    </location>
</feature>
<feature type="region of interest" description="Disordered" evidence="3">
    <location>
        <begin position="366"/>
        <end position="428"/>
    </location>
</feature>
<proteinExistence type="predicted"/>
<dbReference type="OMA" id="IDANQHT"/>
<dbReference type="GO" id="GO:0051286">
    <property type="term" value="C:cell tip"/>
    <property type="evidence" value="ECO:0007669"/>
    <property type="project" value="TreeGrafter"/>
</dbReference>
<dbReference type="Pfam" id="PF00400">
    <property type="entry name" value="WD40"/>
    <property type="match status" value="3"/>
</dbReference>
<feature type="compositionally biased region" description="Gly residues" evidence="3">
    <location>
        <begin position="121"/>
        <end position="149"/>
    </location>
</feature>
<accession>A0A194S5R5</accession>
<dbReference type="Gene3D" id="2.130.10.10">
    <property type="entry name" value="YVTN repeat-like/Quinoprotein amine dehydrogenase"/>
    <property type="match status" value="1"/>
</dbReference>
<dbReference type="GO" id="GO:0032153">
    <property type="term" value="C:cell division site"/>
    <property type="evidence" value="ECO:0007669"/>
    <property type="project" value="TreeGrafter"/>
</dbReference>
<dbReference type="PANTHER" id="PTHR14107:SF16">
    <property type="entry name" value="AT02583P"/>
    <property type="match status" value="1"/>
</dbReference>
<feature type="compositionally biased region" description="Low complexity" evidence="3">
    <location>
        <begin position="27"/>
        <end position="43"/>
    </location>
</feature>
<organism evidence="4 5">
    <name type="scientific">Rhodotorula graminis (strain WP1)</name>
    <dbReference type="NCBI Taxonomy" id="578459"/>
    <lineage>
        <taxon>Eukaryota</taxon>
        <taxon>Fungi</taxon>
        <taxon>Dikarya</taxon>
        <taxon>Basidiomycota</taxon>
        <taxon>Pucciniomycotina</taxon>
        <taxon>Microbotryomycetes</taxon>
        <taxon>Sporidiobolales</taxon>
        <taxon>Sporidiobolaceae</taxon>
        <taxon>Rhodotorula</taxon>
    </lineage>
</organism>
<dbReference type="GO" id="GO:0045013">
    <property type="term" value="P:carbon catabolite repression of transcription"/>
    <property type="evidence" value="ECO:0007669"/>
    <property type="project" value="TreeGrafter"/>
</dbReference>